<feature type="transmembrane region" description="Helical" evidence="2">
    <location>
        <begin position="158"/>
        <end position="182"/>
    </location>
</feature>
<evidence type="ECO:0000259" key="3">
    <source>
        <dbReference type="Pfam" id="PF07331"/>
    </source>
</evidence>
<keyword evidence="2" id="KW-1133">Transmembrane helix</keyword>
<reference evidence="4 5" key="1">
    <citation type="submission" date="2017-06" db="EMBL/GenBank/DDBJ databases">
        <authorList>
            <person name="Kim H.J."/>
            <person name="Triplett B.A."/>
        </authorList>
    </citation>
    <scope>NUCLEOTIDE SEQUENCE [LARGE SCALE GENOMIC DNA]</scope>
    <source>
        <strain evidence="4 5">DSM 29339</strain>
    </source>
</reference>
<organism evidence="4 5">
    <name type="scientific">Tropicimonas sediminicola</name>
    <dbReference type="NCBI Taxonomy" id="1031541"/>
    <lineage>
        <taxon>Bacteria</taxon>
        <taxon>Pseudomonadati</taxon>
        <taxon>Pseudomonadota</taxon>
        <taxon>Alphaproteobacteria</taxon>
        <taxon>Rhodobacterales</taxon>
        <taxon>Roseobacteraceae</taxon>
        <taxon>Tropicimonas</taxon>
    </lineage>
</organism>
<feature type="transmembrane region" description="Helical" evidence="2">
    <location>
        <begin position="79"/>
        <end position="99"/>
    </location>
</feature>
<keyword evidence="2" id="KW-0472">Membrane</keyword>
<dbReference type="AlphaFoldDB" id="A0A239I168"/>
<name>A0A239I168_9RHOB</name>
<evidence type="ECO:0000313" key="4">
    <source>
        <dbReference type="EMBL" id="SNS86793.1"/>
    </source>
</evidence>
<evidence type="ECO:0000256" key="1">
    <source>
        <dbReference type="SAM" id="MobiDB-lite"/>
    </source>
</evidence>
<protein>
    <submittedName>
        <fullName evidence="4">Putative tricarboxylic transport membrane protein</fullName>
    </submittedName>
</protein>
<dbReference type="InterPro" id="IPR009936">
    <property type="entry name" value="DUF1468"/>
</dbReference>
<gene>
    <name evidence="4" type="ORF">SAMN05421757_104118</name>
</gene>
<keyword evidence="2" id="KW-0812">Transmembrane</keyword>
<dbReference type="EMBL" id="FZOY01000004">
    <property type="protein sequence ID" value="SNS86793.1"/>
    <property type="molecule type" value="Genomic_DNA"/>
</dbReference>
<accession>A0A239I168</accession>
<evidence type="ECO:0000313" key="5">
    <source>
        <dbReference type="Proteomes" id="UP000198426"/>
    </source>
</evidence>
<feature type="transmembrane region" description="Helical" evidence="2">
    <location>
        <begin position="120"/>
        <end position="146"/>
    </location>
</feature>
<feature type="region of interest" description="Disordered" evidence="1">
    <location>
        <begin position="1"/>
        <end position="31"/>
    </location>
</feature>
<proteinExistence type="predicted"/>
<keyword evidence="5" id="KW-1185">Reference proteome</keyword>
<dbReference type="Proteomes" id="UP000198426">
    <property type="component" value="Unassembled WGS sequence"/>
</dbReference>
<dbReference type="Pfam" id="PF07331">
    <property type="entry name" value="TctB"/>
    <property type="match status" value="1"/>
</dbReference>
<feature type="domain" description="DUF1468" evidence="3">
    <location>
        <begin position="51"/>
        <end position="185"/>
    </location>
</feature>
<evidence type="ECO:0000256" key="2">
    <source>
        <dbReference type="SAM" id="Phobius"/>
    </source>
</evidence>
<feature type="compositionally biased region" description="Basic and acidic residues" evidence="1">
    <location>
        <begin position="1"/>
        <end position="14"/>
    </location>
</feature>
<sequence length="200" mass="21424">MMHESVDQSPRAEAEGVAPGTSNNGRSQMTRKHPLLTPEILTLNALMIASVLSLIFMNSLVAAPKALFGRSLSAIPPSLFPSIVLAAMAVMCACALVLVRTRISSRVDKGLNRAEWLRAVTLFGIMTLYALTMVPFGFLISTAIAMTLISLQMGARSVIQITLVALLGPILLYLSATQLLAVSLPELNAIEMAYARILSL</sequence>
<feature type="transmembrane region" description="Helical" evidence="2">
    <location>
        <begin position="40"/>
        <end position="59"/>
    </location>
</feature>